<dbReference type="AlphaFoldDB" id="A0A067RT12"/>
<keyword evidence="2" id="KW-1185">Reference proteome</keyword>
<proteinExistence type="predicted"/>
<protein>
    <submittedName>
        <fullName evidence="1">Uncharacterized protein</fullName>
    </submittedName>
</protein>
<evidence type="ECO:0000313" key="1">
    <source>
        <dbReference type="EMBL" id="KDR22959.1"/>
    </source>
</evidence>
<dbReference type="OMA" id="LIDISWH"/>
<accession>A0A067RT12</accession>
<dbReference type="EMBL" id="KK852480">
    <property type="protein sequence ID" value="KDR22959.1"/>
    <property type="molecule type" value="Genomic_DNA"/>
</dbReference>
<dbReference type="GO" id="GO:0005654">
    <property type="term" value="C:nucleoplasm"/>
    <property type="evidence" value="ECO:0007669"/>
    <property type="project" value="TreeGrafter"/>
</dbReference>
<gene>
    <name evidence="1" type="ORF">L798_00296</name>
</gene>
<reference evidence="1 2" key="1">
    <citation type="journal article" date="2014" name="Nat. Commun.">
        <title>Molecular traces of alternative social organization in a termite genome.</title>
        <authorList>
            <person name="Terrapon N."/>
            <person name="Li C."/>
            <person name="Robertson H.M."/>
            <person name="Ji L."/>
            <person name="Meng X."/>
            <person name="Booth W."/>
            <person name="Chen Z."/>
            <person name="Childers C.P."/>
            <person name="Glastad K.M."/>
            <person name="Gokhale K."/>
            <person name="Gowin J."/>
            <person name="Gronenberg W."/>
            <person name="Hermansen R.A."/>
            <person name="Hu H."/>
            <person name="Hunt B.G."/>
            <person name="Huylmans A.K."/>
            <person name="Khalil S.M."/>
            <person name="Mitchell R.D."/>
            <person name="Munoz-Torres M.C."/>
            <person name="Mustard J.A."/>
            <person name="Pan H."/>
            <person name="Reese J.T."/>
            <person name="Scharf M.E."/>
            <person name="Sun F."/>
            <person name="Vogel H."/>
            <person name="Xiao J."/>
            <person name="Yang W."/>
            <person name="Yang Z."/>
            <person name="Yang Z."/>
            <person name="Zhou J."/>
            <person name="Zhu J."/>
            <person name="Brent C.S."/>
            <person name="Elsik C.G."/>
            <person name="Goodisman M.A."/>
            <person name="Liberles D.A."/>
            <person name="Roe R.M."/>
            <person name="Vargo E.L."/>
            <person name="Vilcinskas A."/>
            <person name="Wang J."/>
            <person name="Bornberg-Bauer E."/>
            <person name="Korb J."/>
            <person name="Zhang G."/>
            <person name="Liebig J."/>
        </authorList>
    </citation>
    <scope>NUCLEOTIDE SEQUENCE [LARGE SCALE GENOMIC DNA]</scope>
    <source>
        <tissue evidence="1">Whole organism</tissue>
    </source>
</reference>
<dbReference type="eggNOG" id="ENOG502SDH2">
    <property type="taxonomic scope" value="Eukaryota"/>
</dbReference>
<dbReference type="OrthoDB" id="8184399at2759"/>
<sequence length="350" mass="40428">MEGDRDLKLIDAVLHRFSLEQLVDIVFPEIKILSWPGVQKVVVKGHLPLNKDSVIRVMLFGIKEQKIEDETYATKILQIIQLLDIAVHHYRLKWIAFMMTGETGQSRKRYFTGSDVQDSIETIFSRKRRLVEVSVILQDEICWISLVERKHIKNKGLVYKAPIFVAHFPGQPYFFISHSRLKEDILHVISRTFGYADVEECDLSGQNVRHLYRLLKNRESDASSAQDVLQEIRKYRPVMFEETPKGIDFTQHKRQLEYADVCFGSEPTLQQLTVKCPSCQWTIGDIVPETEGKSFGSMEVSFQSPDIMKMFREMTVKDIFTKNPPTYMCNLQKMGKNKITIGNGGNTTED</sequence>
<name>A0A067RT12_ZOONE</name>
<dbReference type="InParanoid" id="A0A067RT12"/>
<dbReference type="InterPro" id="IPR052011">
    <property type="entry name" value="CENP-NAC/CAD_complex"/>
</dbReference>
<evidence type="ECO:0000313" key="2">
    <source>
        <dbReference type="Proteomes" id="UP000027135"/>
    </source>
</evidence>
<organism evidence="1 2">
    <name type="scientific">Zootermopsis nevadensis</name>
    <name type="common">Dampwood termite</name>
    <dbReference type="NCBI Taxonomy" id="136037"/>
    <lineage>
        <taxon>Eukaryota</taxon>
        <taxon>Metazoa</taxon>
        <taxon>Ecdysozoa</taxon>
        <taxon>Arthropoda</taxon>
        <taxon>Hexapoda</taxon>
        <taxon>Insecta</taxon>
        <taxon>Pterygota</taxon>
        <taxon>Neoptera</taxon>
        <taxon>Polyneoptera</taxon>
        <taxon>Dictyoptera</taxon>
        <taxon>Blattodea</taxon>
        <taxon>Blattoidea</taxon>
        <taxon>Termitoidae</taxon>
        <taxon>Termopsidae</taxon>
        <taxon>Zootermopsis</taxon>
    </lineage>
</organism>
<dbReference type="PANTHER" id="PTHR46790:SF1">
    <property type="entry name" value="CENTROMERE PROTEIN N"/>
    <property type="match status" value="1"/>
</dbReference>
<dbReference type="Proteomes" id="UP000027135">
    <property type="component" value="Unassembled WGS sequence"/>
</dbReference>
<dbReference type="PANTHER" id="PTHR46790">
    <property type="entry name" value="CENTROMERE PROTEIN N"/>
    <property type="match status" value="1"/>
</dbReference>